<keyword evidence="1" id="KW-1185">Reference proteome</keyword>
<organism evidence="1 2">
    <name type="scientific">Acrobeloides nanus</name>
    <dbReference type="NCBI Taxonomy" id="290746"/>
    <lineage>
        <taxon>Eukaryota</taxon>
        <taxon>Metazoa</taxon>
        <taxon>Ecdysozoa</taxon>
        <taxon>Nematoda</taxon>
        <taxon>Chromadorea</taxon>
        <taxon>Rhabditida</taxon>
        <taxon>Tylenchina</taxon>
        <taxon>Cephalobomorpha</taxon>
        <taxon>Cephaloboidea</taxon>
        <taxon>Cephalobidae</taxon>
        <taxon>Acrobeloides</taxon>
    </lineage>
</organism>
<reference evidence="2" key="1">
    <citation type="submission" date="2022-11" db="UniProtKB">
        <authorList>
            <consortium name="WormBaseParasite"/>
        </authorList>
    </citation>
    <scope>IDENTIFICATION</scope>
</reference>
<name>A0A914DE68_9BILA</name>
<dbReference type="Proteomes" id="UP000887540">
    <property type="component" value="Unplaced"/>
</dbReference>
<evidence type="ECO:0000313" key="2">
    <source>
        <dbReference type="WBParaSite" id="ACRNAN_scaffold24743.g21972.t1"/>
    </source>
</evidence>
<proteinExistence type="predicted"/>
<sequence>MATVKKAIYGTKNQRIYLGRCLGCAGAKAKPFELPRMANLPKERVTRSIPFMFCGLDNFGPMYFKEKNKD</sequence>
<dbReference type="AlphaFoldDB" id="A0A914DE68"/>
<protein>
    <submittedName>
        <fullName evidence="2">Uncharacterized protein</fullName>
    </submittedName>
</protein>
<evidence type="ECO:0000313" key="1">
    <source>
        <dbReference type="Proteomes" id="UP000887540"/>
    </source>
</evidence>
<accession>A0A914DE68</accession>
<dbReference type="WBParaSite" id="ACRNAN_scaffold24743.g21972.t1">
    <property type="protein sequence ID" value="ACRNAN_scaffold24743.g21972.t1"/>
    <property type="gene ID" value="ACRNAN_scaffold24743.g21972"/>
</dbReference>